<comment type="subcellular location">
    <subcellularLocation>
        <location evidence="1">Membrane</location>
        <topology evidence="1">Multi-pass membrane protein</topology>
    </subcellularLocation>
</comment>
<dbReference type="Gene3D" id="1.20.1250.20">
    <property type="entry name" value="MFS general substrate transporter like domains"/>
    <property type="match status" value="1"/>
</dbReference>
<feature type="transmembrane region" description="Helical" evidence="7">
    <location>
        <begin position="371"/>
        <end position="391"/>
    </location>
</feature>
<protein>
    <recommendedName>
        <fullName evidence="8">Major facilitator superfamily (MFS) profile domain-containing protein</fullName>
    </recommendedName>
</protein>
<evidence type="ECO:0000313" key="9">
    <source>
        <dbReference type="EMBL" id="KAF9543691.1"/>
    </source>
</evidence>
<sequence>MADTPAVTTQKPRYRRLDSSKGLLLGVVSLAQMLDIINVASVTITLPDIMKDVGFKVDQLQWVTSAYSLAYAALLLIGGRLGDLFGHRRIFMLGVIWFSVWAVFNGFASTPVMMSVGRALQGMGAGFTVPSALALLTTTYPSGPERNKALAIFGGTGAVGSIIGFLLGGILGSTIGWRWMFYLTAIIGFSMAVLGAFVIPAEKGVSKLEDRRIDFVGIVSFTLGIVTIIYYLNEGPAAGWKAASTLAPLFVGIAHLIGFVVYENKIDYPIMPPHIWKSRRLIASCVNIIIVTANLNAMLFYSSLVLQDVLNYTALKTALAYIVHGVGIIALISYMPRLIQTFRTKILIIIGWFFLTAAGVVWAQIDVHTSYWAIPFPALILNLCGMAPNWLCCQINSVADADDEDQGVVGAVYNVSLQLGAPVGVALSNIIANSRNSPTAVGVELLPGYCAAFYTEAVLGGIGLVIAILLVPHRDLVAVAENPESALPKDADLEVVGHAVEVKADCSSEVFETKSDDSTIHKSSSTSLESLNEKSTGTQQ</sequence>
<feature type="transmembrane region" description="Helical" evidence="7">
    <location>
        <begin position="451"/>
        <end position="471"/>
    </location>
</feature>
<dbReference type="InterPro" id="IPR011701">
    <property type="entry name" value="MFS"/>
</dbReference>
<dbReference type="InterPro" id="IPR036259">
    <property type="entry name" value="MFS_trans_sf"/>
</dbReference>
<organism evidence="9 10">
    <name type="scientific">Mortierella hygrophila</name>
    <dbReference type="NCBI Taxonomy" id="979708"/>
    <lineage>
        <taxon>Eukaryota</taxon>
        <taxon>Fungi</taxon>
        <taxon>Fungi incertae sedis</taxon>
        <taxon>Mucoromycota</taxon>
        <taxon>Mortierellomycotina</taxon>
        <taxon>Mortierellomycetes</taxon>
        <taxon>Mortierellales</taxon>
        <taxon>Mortierellaceae</taxon>
        <taxon>Mortierella</taxon>
    </lineage>
</organism>
<dbReference type="GO" id="GO:0016020">
    <property type="term" value="C:membrane"/>
    <property type="evidence" value="ECO:0007669"/>
    <property type="project" value="UniProtKB-SubCell"/>
</dbReference>
<dbReference type="EMBL" id="JAAAXW010000107">
    <property type="protein sequence ID" value="KAF9543691.1"/>
    <property type="molecule type" value="Genomic_DNA"/>
</dbReference>
<comment type="caution">
    <text evidence="9">The sequence shown here is derived from an EMBL/GenBank/DDBJ whole genome shotgun (WGS) entry which is preliminary data.</text>
</comment>
<feature type="transmembrane region" description="Helical" evidence="7">
    <location>
        <begin position="238"/>
        <end position="261"/>
    </location>
</feature>
<evidence type="ECO:0000313" key="10">
    <source>
        <dbReference type="Proteomes" id="UP000723463"/>
    </source>
</evidence>
<dbReference type="PANTHER" id="PTHR42718">
    <property type="entry name" value="MAJOR FACILITATOR SUPERFAMILY MULTIDRUG TRANSPORTER MFSC"/>
    <property type="match status" value="1"/>
</dbReference>
<keyword evidence="10" id="KW-1185">Reference proteome</keyword>
<reference evidence="9" key="1">
    <citation type="journal article" date="2020" name="Fungal Divers.">
        <title>Resolving the Mortierellaceae phylogeny through synthesis of multi-gene phylogenetics and phylogenomics.</title>
        <authorList>
            <person name="Vandepol N."/>
            <person name="Liber J."/>
            <person name="Desiro A."/>
            <person name="Na H."/>
            <person name="Kennedy M."/>
            <person name="Barry K."/>
            <person name="Grigoriev I.V."/>
            <person name="Miller A.N."/>
            <person name="O'Donnell K."/>
            <person name="Stajich J.E."/>
            <person name="Bonito G."/>
        </authorList>
    </citation>
    <scope>NUCLEOTIDE SEQUENCE</scope>
    <source>
        <strain evidence="9">NRRL 2591</strain>
    </source>
</reference>
<evidence type="ECO:0000256" key="1">
    <source>
        <dbReference type="ARBA" id="ARBA00004141"/>
    </source>
</evidence>
<feature type="transmembrane region" description="Helical" evidence="7">
    <location>
        <begin position="281"/>
        <end position="301"/>
    </location>
</feature>
<dbReference type="SUPFAM" id="SSF103473">
    <property type="entry name" value="MFS general substrate transporter"/>
    <property type="match status" value="1"/>
</dbReference>
<accession>A0A9P6F7C8</accession>
<gene>
    <name evidence="9" type="ORF">EC957_000546</name>
</gene>
<dbReference type="AlphaFoldDB" id="A0A9P6F7C8"/>
<evidence type="ECO:0000256" key="5">
    <source>
        <dbReference type="ARBA" id="ARBA00023136"/>
    </source>
</evidence>
<evidence type="ECO:0000256" key="4">
    <source>
        <dbReference type="ARBA" id="ARBA00022989"/>
    </source>
</evidence>
<evidence type="ECO:0000256" key="3">
    <source>
        <dbReference type="ARBA" id="ARBA00022692"/>
    </source>
</evidence>
<feature type="transmembrane region" description="Helical" evidence="7">
    <location>
        <begin position="120"/>
        <end position="138"/>
    </location>
</feature>
<feature type="transmembrane region" description="Helical" evidence="7">
    <location>
        <begin position="213"/>
        <end position="232"/>
    </location>
</feature>
<keyword evidence="5 7" id="KW-0472">Membrane</keyword>
<dbReference type="Pfam" id="PF07690">
    <property type="entry name" value="MFS_1"/>
    <property type="match status" value="1"/>
</dbReference>
<feature type="region of interest" description="Disordered" evidence="6">
    <location>
        <begin position="512"/>
        <end position="540"/>
    </location>
</feature>
<proteinExistence type="predicted"/>
<keyword evidence="4 7" id="KW-1133">Transmembrane helix</keyword>
<dbReference type="InterPro" id="IPR020846">
    <property type="entry name" value="MFS_dom"/>
</dbReference>
<feature type="domain" description="Major facilitator superfamily (MFS) profile" evidence="8">
    <location>
        <begin position="24"/>
        <end position="475"/>
    </location>
</feature>
<dbReference type="Proteomes" id="UP000723463">
    <property type="component" value="Unassembled WGS sequence"/>
</dbReference>
<evidence type="ECO:0000256" key="2">
    <source>
        <dbReference type="ARBA" id="ARBA00022448"/>
    </source>
</evidence>
<keyword evidence="2" id="KW-0813">Transport</keyword>
<feature type="transmembrane region" description="Helical" evidence="7">
    <location>
        <begin position="411"/>
        <end position="431"/>
    </location>
</feature>
<keyword evidence="3 7" id="KW-0812">Transmembrane</keyword>
<evidence type="ECO:0000256" key="6">
    <source>
        <dbReference type="SAM" id="MobiDB-lite"/>
    </source>
</evidence>
<feature type="transmembrane region" description="Helical" evidence="7">
    <location>
        <begin position="59"/>
        <end position="78"/>
    </location>
</feature>
<evidence type="ECO:0000259" key="8">
    <source>
        <dbReference type="PROSITE" id="PS50850"/>
    </source>
</evidence>
<feature type="transmembrane region" description="Helical" evidence="7">
    <location>
        <begin position="23"/>
        <end position="47"/>
    </location>
</feature>
<evidence type="ECO:0000256" key="7">
    <source>
        <dbReference type="SAM" id="Phobius"/>
    </source>
</evidence>
<dbReference type="GO" id="GO:0022857">
    <property type="term" value="F:transmembrane transporter activity"/>
    <property type="evidence" value="ECO:0007669"/>
    <property type="project" value="InterPro"/>
</dbReference>
<dbReference type="PANTHER" id="PTHR42718:SF9">
    <property type="entry name" value="MAJOR FACILITATOR SUPERFAMILY MULTIDRUG TRANSPORTER MFSC"/>
    <property type="match status" value="1"/>
</dbReference>
<feature type="transmembrane region" description="Helical" evidence="7">
    <location>
        <begin position="179"/>
        <end position="201"/>
    </location>
</feature>
<feature type="transmembrane region" description="Helical" evidence="7">
    <location>
        <begin position="346"/>
        <end position="365"/>
    </location>
</feature>
<feature type="compositionally biased region" description="Polar residues" evidence="6">
    <location>
        <begin position="521"/>
        <end position="540"/>
    </location>
</feature>
<feature type="transmembrane region" description="Helical" evidence="7">
    <location>
        <begin position="90"/>
        <end position="108"/>
    </location>
</feature>
<feature type="transmembrane region" description="Helical" evidence="7">
    <location>
        <begin position="313"/>
        <end position="334"/>
    </location>
</feature>
<feature type="transmembrane region" description="Helical" evidence="7">
    <location>
        <begin position="150"/>
        <end position="173"/>
    </location>
</feature>
<name>A0A9P6F7C8_9FUNG</name>
<dbReference type="PROSITE" id="PS50850">
    <property type="entry name" value="MFS"/>
    <property type="match status" value="1"/>
</dbReference>